<keyword evidence="3" id="KW-1185">Reference proteome</keyword>
<evidence type="ECO:0000313" key="2">
    <source>
        <dbReference type="EMBL" id="MBD5806985.1"/>
    </source>
</evidence>
<comment type="caution">
    <text evidence="2">The sequence shown here is derived from an EMBL/GenBank/DDBJ whole genome shotgun (WGS) entry which is preliminary data.</text>
</comment>
<dbReference type="PANTHER" id="PTHR37804">
    <property type="entry name" value="CDAA REGULATORY PROTEIN CDAR"/>
    <property type="match status" value="1"/>
</dbReference>
<feature type="region of interest" description="Disordered" evidence="1">
    <location>
        <begin position="237"/>
        <end position="295"/>
    </location>
</feature>
<dbReference type="InterPro" id="IPR053154">
    <property type="entry name" value="c-di-AMP_regulator"/>
</dbReference>
<dbReference type="Gene3D" id="2.170.120.30">
    <property type="match status" value="1"/>
</dbReference>
<evidence type="ECO:0000313" key="3">
    <source>
        <dbReference type="Proteomes" id="UP000704341"/>
    </source>
</evidence>
<dbReference type="RefSeq" id="WP_153930556.1">
    <property type="nucleotide sequence ID" value="NZ_QORN01000029.1"/>
</dbReference>
<dbReference type="Pfam" id="PF07949">
    <property type="entry name" value="YbbR"/>
    <property type="match status" value="2"/>
</dbReference>
<evidence type="ECO:0000256" key="1">
    <source>
        <dbReference type="SAM" id="MobiDB-lite"/>
    </source>
</evidence>
<dbReference type="EMBL" id="QORN01000029">
    <property type="protein sequence ID" value="MBD5806985.1"/>
    <property type="molecule type" value="Genomic_DNA"/>
</dbReference>
<feature type="compositionally biased region" description="Low complexity" evidence="1">
    <location>
        <begin position="270"/>
        <end position="295"/>
    </location>
</feature>
<organism evidence="2 3">
    <name type="scientific">Limosilactobacillus walteri</name>
    <dbReference type="NCBI Taxonomy" id="2268022"/>
    <lineage>
        <taxon>Bacteria</taxon>
        <taxon>Bacillati</taxon>
        <taxon>Bacillota</taxon>
        <taxon>Bacilli</taxon>
        <taxon>Lactobacillales</taxon>
        <taxon>Lactobacillaceae</taxon>
        <taxon>Limosilactobacillus</taxon>
    </lineage>
</organism>
<dbReference type="Gene3D" id="2.170.120.40">
    <property type="entry name" value="YbbR-like domain"/>
    <property type="match status" value="1"/>
</dbReference>
<dbReference type="PANTHER" id="PTHR37804:SF1">
    <property type="entry name" value="CDAA REGULATORY PROTEIN CDAR"/>
    <property type="match status" value="1"/>
</dbReference>
<name>A0ABR8P899_9LACO</name>
<gene>
    <name evidence="2" type="ORF">DTK66_07745</name>
</gene>
<accession>A0ABR8P899</accession>
<feature type="compositionally biased region" description="Low complexity" evidence="1">
    <location>
        <begin position="242"/>
        <end position="263"/>
    </location>
</feature>
<proteinExistence type="predicted"/>
<reference evidence="2 3" key="1">
    <citation type="submission" date="2018-07" db="EMBL/GenBank/DDBJ databases">
        <title>Phylogenomic Insights into understanding Host Adaptation of Lactobacillus reuteri by a novel species, Lactobacillus spp. M31.</title>
        <authorList>
            <person name="Sharma S."/>
            <person name="Patil P."/>
            <person name="Korpole S."/>
            <person name="Patil P.B."/>
        </authorList>
    </citation>
    <scope>NUCLEOTIDE SEQUENCE [LARGE SCALE GENOMIC DNA]</scope>
    <source>
        <strain evidence="2 3">M31</strain>
    </source>
</reference>
<evidence type="ECO:0008006" key="4">
    <source>
        <dbReference type="Google" id="ProtNLM"/>
    </source>
</evidence>
<dbReference type="InterPro" id="IPR012505">
    <property type="entry name" value="YbbR"/>
</dbReference>
<protein>
    <recommendedName>
        <fullName evidence="4">YbbR family protein</fullName>
    </recommendedName>
</protein>
<dbReference type="Proteomes" id="UP000704341">
    <property type="component" value="Unassembled WGS sequence"/>
</dbReference>
<sequence length="295" mass="31916">MGKDTKGFFRHKWVLRIISLILALFLFMYVNGSKSGFLRQNTRNNNQNSALMSDKSATIKMPLDVTVDNAKYIVSGYPQYVKVKVTGPSALVTTTSNTQNFKVYADLSDLSPGRHRVKLKTSGLNSELTSSINPQYINVNIQPRKTITMKVTVRLSTKNLDNGYQIGRPHSDIQNVQVTGAREEVNHVDKIVAFVAVPHDAKDNISRQVTLQALDRNGQTLNVVISPTTTNITIPVSAGIQSSNSSSSSSSNGAKNDTSSSKTSSRESSSESSTETSQSSSSINSSGDSSSSDAN</sequence>